<dbReference type="FunFam" id="3.40.50.720:FF:000084">
    <property type="entry name" value="Short-chain dehydrogenase reductase"/>
    <property type="match status" value="1"/>
</dbReference>
<reference evidence="3 4" key="1">
    <citation type="submission" date="2019-03" db="EMBL/GenBank/DDBJ databases">
        <title>Genome Sequencing and Assembly of Various Microbes Isolated from Partially Reclaimed Soil and Acid Mine Drainage (AMD) Site.</title>
        <authorList>
            <person name="Steinbock B."/>
            <person name="Bechtold R."/>
            <person name="Sevigny J.L."/>
            <person name="Thomas D."/>
            <person name="Cuthill L.R."/>
            <person name="Aveiro Johannsen E.J."/>
            <person name="Thomas K."/>
            <person name="Ghosh A."/>
        </authorList>
    </citation>
    <scope>NUCLEOTIDE SEQUENCE [LARGE SCALE GENOMIC DNA]</scope>
    <source>
        <strain evidence="3 4">S-A3</strain>
    </source>
</reference>
<proteinExistence type="inferred from homology"/>
<dbReference type="GO" id="GO:0030497">
    <property type="term" value="P:fatty acid elongation"/>
    <property type="evidence" value="ECO:0007669"/>
    <property type="project" value="TreeGrafter"/>
</dbReference>
<protein>
    <submittedName>
        <fullName evidence="3">SDR family oxidoreductase</fullName>
    </submittedName>
</protein>
<dbReference type="PRINTS" id="PR00081">
    <property type="entry name" value="GDHRDH"/>
</dbReference>
<dbReference type="Gene3D" id="3.40.50.720">
    <property type="entry name" value="NAD(P)-binding Rossmann-like Domain"/>
    <property type="match status" value="1"/>
</dbReference>
<dbReference type="GO" id="GO:0016616">
    <property type="term" value="F:oxidoreductase activity, acting on the CH-OH group of donors, NAD or NADP as acceptor"/>
    <property type="evidence" value="ECO:0007669"/>
    <property type="project" value="TreeGrafter"/>
</dbReference>
<comment type="caution">
    <text evidence="3">The sequence shown here is derived from an EMBL/GenBank/DDBJ whole genome shotgun (WGS) entry which is preliminary data.</text>
</comment>
<dbReference type="InterPro" id="IPR036291">
    <property type="entry name" value="NAD(P)-bd_dom_sf"/>
</dbReference>
<dbReference type="CDD" id="cd05233">
    <property type="entry name" value="SDR_c"/>
    <property type="match status" value="1"/>
</dbReference>
<evidence type="ECO:0000256" key="1">
    <source>
        <dbReference type="ARBA" id="ARBA00006484"/>
    </source>
</evidence>
<dbReference type="EMBL" id="SMZT01000002">
    <property type="protein sequence ID" value="TDL44732.1"/>
    <property type="molecule type" value="Genomic_DNA"/>
</dbReference>
<dbReference type="SUPFAM" id="SSF51735">
    <property type="entry name" value="NAD(P)-binding Rossmann-fold domains"/>
    <property type="match status" value="1"/>
</dbReference>
<organism evidence="3 4">
    <name type="scientific">Kocuria rosea</name>
    <name type="common">Deinococcus erythromyxa</name>
    <name type="synonym">Micrococcus rubens</name>
    <dbReference type="NCBI Taxonomy" id="1275"/>
    <lineage>
        <taxon>Bacteria</taxon>
        <taxon>Bacillati</taxon>
        <taxon>Actinomycetota</taxon>
        <taxon>Actinomycetes</taxon>
        <taxon>Micrococcales</taxon>
        <taxon>Micrococcaceae</taxon>
        <taxon>Kocuria</taxon>
    </lineage>
</organism>
<evidence type="ECO:0000313" key="3">
    <source>
        <dbReference type="EMBL" id="TDL44732.1"/>
    </source>
</evidence>
<dbReference type="Pfam" id="PF13561">
    <property type="entry name" value="adh_short_C2"/>
    <property type="match status" value="1"/>
</dbReference>
<sequence>MTDGQFPAHRTAVVTGAGAERGIGRHVARRLAREGWALAVLDVDADGVRSFAAELAGRTETSVRGIPVDVSDPASVDAAFEEIDAHLPPVLAEVNLAGIASPHSFFELTKDVWTRVMDVNATGTLLMMQAAARRMVEGGHGGRIVNTSSITAYDGGGTFSKTGYAAAKAAVLGLTRGGARELGAHGITCNALVPGPIDTDIMGGALTEDRKSAMSAGIPAGRVGQPDDVAALVAFLTSHEAGFVNGASYFIDGGKHMV</sequence>
<dbReference type="Proteomes" id="UP000295163">
    <property type="component" value="Unassembled WGS sequence"/>
</dbReference>
<name>A0A4R5YHI2_KOCRO</name>
<dbReference type="GeneID" id="64347080"/>
<dbReference type="RefSeq" id="WP_133409806.1">
    <property type="nucleotide sequence ID" value="NZ_SMZT01000002.1"/>
</dbReference>
<dbReference type="PRINTS" id="PR00080">
    <property type="entry name" value="SDRFAMILY"/>
</dbReference>
<dbReference type="AlphaFoldDB" id="A0A4R5YHI2"/>
<keyword evidence="2" id="KW-0560">Oxidoreductase</keyword>
<dbReference type="PANTHER" id="PTHR42760">
    <property type="entry name" value="SHORT-CHAIN DEHYDROGENASES/REDUCTASES FAMILY MEMBER"/>
    <property type="match status" value="1"/>
</dbReference>
<evidence type="ECO:0000256" key="2">
    <source>
        <dbReference type="ARBA" id="ARBA00023002"/>
    </source>
</evidence>
<comment type="similarity">
    <text evidence="1">Belongs to the short-chain dehydrogenases/reductases (SDR) family.</text>
</comment>
<dbReference type="InterPro" id="IPR002347">
    <property type="entry name" value="SDR_fam"/>
</dbReference>
<gene>
    <name evidence="3" type="ORF">E2R59_06610</name>
</gene>
<dbReference type="PANTHER" id="PTHR42760:SF40">
    <property type="entry name" value="3-OXOACYL-[ACYL-CARRIER-PROTEIN] REDUCTASE, CHLOROPLASTIC"/>
    <property type="match status" value="1"/>
</dbReference>
<accession>A0A4R5YHI2</accession>
<evidence type="ECO:0000313" key="4">
    <source>
        <dbReference type="Proteomes" id="UP000295163"/>
    </source>
</evidence>